<organism evidence="1">
    <name type="scientific">Anguilla anguilla</name>
    <name type="common">European freshwater eel</name>
    <name type="synonym">Muraena anguilla</name>
    <dbReference type="NCBI Taxonomy" id="7936"/>
    <lineage>
        <taxon>Eukaryota</taxon>
        <taxon>Metazoa</taxon>
        <taxon>Chordata</taxon>
        <taxon>Craniata</taxon>
        <taxon>Vertebrata</taxon>
        <taxon>Euteleostomi</taxon>
        <taxon>Actinopterygii</taxon>
        <taxon>Neopterygii</taxon>
        <taxon>Teleostei</taxon>
        <taxon>Anguilliformes</taxon>
        <taxon>Anguillidae</taxon>
        <taxon>Anguilla</taxon>
    </lineage>
</organism>
<accession>A0A0E9TNT4</accession>
<evidence type="ECO:0000313" key="1">
    <source>
        <dbReference type="EMBL" id="JAH54383.1"/>
    </source>
</evidence>
<reference evidence="1" key="1">
    <citation type="submission" date="2014-11" db="EMBL/GenBank/DDBJ databases">
        <authorList>
            <person name="Amaro Gonzalez C."/>
        </authorList>
    </citation>
    <scope>NUCLEOTIDE SEQUENCE</scope>
</reference>
<dbReference type="EMBL" id="GBXM01054194">
    <property type="protein sequence ID" value="JAH54383.1"/>
    <property type="molecule type" value="Transcribed_RNA"/>
</dbReference>
<proteinExistence type="predicted"/>
<reference evidence="1" key="2">
    <citation type="journal article" date="2015" name="Fish Shellfish Immunol.">
        <title>Early steps in the European eel (Anguilla anguilla)-Vibrio vulnificus interaction in the gills: Role of the RtxA13 toxin.</title>
        <authorList>
            <person name="Callol A."/>
            <person name="Pajuelo D."/>
            <person name="Ebbesson L."/>
            <person name="Teles M."/>
            <person name="MacKenzie S."/>
            <person name="Amaro C."/>
        </authorList>
    </citation>
    <scope>NUCLEOTIDE SEQUENCE</scope>
</reference>
<sequence length="15" mass="1813">MYSLFMILMEISMCT</sequence>
<protein>
    <submittedName>
        <fullName evidence="1">Uncharacterized protein</fullName>
    </submittedName>
</protein>
<name>A0A0E9TNT4_ANGAN</name>